<protein>
    <submittedName>
        <fullName evidence="1">Uncharacterized protein</fullName>
    </submittedName>
</protein>
<keyword evidence="2" id="KW-1185">Reference proteome</keyword>
<gene>
    <name evidence="1" type="ORF">ACFP1K_15305</name>
</gene>
<evidence type="ECO:0000313" key="1">
    <source>
        <dbReference type="EMBL" id="MFC6082533.1"/>
    </source>
</evidence>
<comment type="caution">
    <text evidence="1">The sequence shown here is derived from an EMBL/GenBank/DDBJ whole genome shotgun (WGS) entry which is preliminary data.</text>
</comment>
<organism evidence="1 2">
    <name type="scientific">Sphaerisporangium aureirubrum</name>
    <dbReference type="NCBI Taxonomy" id="1544736"/>
    <lineage>
        <taxon>Bacteria</taxon>
        <taxon>Bacillati</taxon>
        <taxon>Actinomycetota</taxon>
        <taxon>Actinomycetes</taxon>
        <taxon>Streptosporangiales</taxon>
        <taxon>Streptosporangiaceae</taxon>
        <taxon>Sphaerisporangium</taxon>
    </lineage>
</organism>
<reference evidence="2" key="1">
    <citation type="journal article" date="2019" name="Int. J. Syst. Evol. Microbiol.">
        <title>The Global Catalogue of Microorganisms (GCM) 10K type strain sequencing project: providing services to taxonomists for standard genome sequencing and annotation.</title>
        <authorList>
            <consortium name="The Broad Institute Genomics Platform"/>
            <consortium name="The Broad Institute Genome Sequencing Center for Infectious Disease"/>
            <person name="Wu L."/>
            <person name="Ma J."/>
        </authorList>
    </citation>
    <scope>NUCLEOTIDE SEQUENCE [LARGE SCALE GENOMIC DNA]</scope>
    <source>
        <strain evidence="2">JCM 30346</strain>
    </source>
</reference>
<accession>A0ABW1NI05</accession>
<dbReference type="EMBL" id="JBHSRF010000018">
    <property type="protein sequence ID" value="MFC6082533.1"/>
    <property type="molecule type" value="Genomic_DNA"/>
</dbReference>
<dbReference type="Proteomes" id="UP001596137">
    <property type="component" value="Unassembled WGS sequence"/>
</dbReference>
<name>A0ABW1NI05_9ACTN</name>
<dbReference type="RefSeq" id="WP_380752748.1">
    <property type="nucleotide sequence ID" value="NZ_JBHSRF010000018.1"/>
</dbReference>
<proteinExistence type="predicted"/>
<sequence length="46" mass="4785">MTPTLLSQLGPLTAAAVEPVADFPVLLVVKPVPGPRTALYGAWVRA</sequence>
<evidence type="ECO:0000313" key="2">
    <source>
        <dbReference type="Proteomes" id="UP001596137"/>
    </source>
</evidence>